<keyword evidence="7" id="KW-1185">Reference proteome</keyword>
<dbReference type="GO" id="GO:0004252">
    <property type="term" value="F:serine-type endopeptidase activity"/>
    <property type="evidence" value="ECO:0007669"/>
    <property type="project" value="InterPro"/>
</dbReference>
<dbReference type="FunFam" id="2.40.10.10:FF:000003">
    <property type="entry name" value="Transmembrane serine protease 3"/>
    <property type="match status" value="1"/>
</dbReference>
<feature type="domain" description="Peptidase S1" evidence="5">
    <location>
        <begin position="35"/>
        <end position="258"/>
    </location>
</feature>
<evidence type="ECO:0000256" key="3">
    <source>
        <dbReference type="ARBA" id="ARBA00022825"/>
    </source>
</evidence>
<sequence length="265" mass="28992">MVVFSKVLLLSLQGQQCGKQFEFADKQEKNGSRRIMGGEACSIYQWPWQVALIANGEQVCGGSLVTSQWIVTAAHCFDSDSLTVGEALKRSLEISNIFIHTQYKTNAPAFEIPSDYDIAMILLKQPLSFTSRKFPVCLLPSGARFLPGTACFVTGWGRLASNGLHPTKLFEAQVPLISREVCNMPEIYNGIIHERALCAGTAEGGVGPCQFDSGGPLVCQERGLYYLTGIVSWGVGCGEYCVYSDMSVLTEWVRNIISTDGQLNQ</sequence>
<dbReference type="SMART" id="SM00020">
    <property type="entry name" value="Tryp_SPc"/>
    <property type="match status" value="1"/>
</dbReference>
<dbReference type="Proteomes" id="UP001249851">
    <property type="component" value="Unassembled WGS sequence"/>
</dbReference>
<keyword evidence="1 6" id="KW-0645">Protease</keyword>
<dbReference type="InterPro" id="IPR043504">
    <property type="entry name" value="Peptidase_S1_PA_chymotrypsin"/>
</dbReference>
<name>A0AAD9Q584_ACRCE</name>
<evidence type="ECO:0000313" key="7">
    <source>
        <dbReference type="Proteomes" id="UP001249851"/>
    </source>
</evidence>
<keyword evidence="4" id="KW-1015">Disulfide bond</keyword>
<dbReference type="InterPro" id="IPR018114">
    <property type="entry name" value="TRYPSIN_HIS"/>
</dbReference>
<dbReference type="EMBL" id="JARQWQ010000065">
    <property type="protein sequence ID" value="KAK2554970.1"/>
    <property type="molecule type" value="Genomic_DNA"/>
</dbReference>
<comment type="caution">
    <text evidence="6">The sequence shown here is derived from an EMBL/GenBank/DDBJ whole genome shotgun (WGS) entry which is preliminary data.</text>
</comment>
<gene>
    <name evidence="6" type="ORF">P5673_023312</name>
</gene>
<keyword evidence="2" id="KW-0378">Hydrolase</keyword>
<dbReference type="PROSITE" id="PS00134">
    <property type="entry name" value="TRYPSIN_HIS"/>
    <property type="match status" value="1"/>
</dbReference>
<dbReference type="SUPFAM" id="SSF50494">
    <property type="entry name" value="Trypsin-like serine proteases"/>
    <property type="match status" value="1"/>
</dbReference>
<dbReference type="GO" id="GO:0006508">
    <property type="term" value="P:proteolysis"/>
    <property type="evidence" value="ECO:0007669"/>
    <property type="project" value="UniProtKB-KW"/>
</dbReference>
<dbReference type="PANTHER" id="PTHR24252:SF7">
    <property type="entry name" value="HYALIN"/>
    <property type="match status" value="1"/>
</dbReference>
<keyword evidence="3" id="KW-0720">Serine protease</keyword>
<dbReference type="InterPro" id="IPR009003">
    <property type="entry name" value="Peptidase_S1_PA"/>
</dbReference>
<dbReference type="PROSITE" id="PS50240">
    <property type="entry name" value="TRYPSIN_DOM"/>
    <property type="match status" value="1"/>
</dbReference>
<dbReference type="AlphaFoldDB" id="A0AAD9Q584"/>
<dbReference type="PANTHER" id="PTHR24252">
    <property type="entry name" value="ACROSIN-RELATED"/>
    <property type="match status" value="1"/>
</dbReference>
<keyword evidence="6" id="KW-0472">Membrane</keyword>
<evidence type="ECO:0000256" key="2">
    <source>
        <dbReference type="ARBA" id="ARBA00022801"/>
    </source>
</evidence>
<accession>A0AAD9Q584</accession>
<keyword evidence="6" id="KW-0812">Transmembrane</keyword>
<dbReference type="CDD" id="cd00190">
    <property type="entry name" value="Tryp_SPc"/>
    <property type="match status" value="1"/>
</dbReference>
<dbReference type="InterPro" id="IPR001314">
    <property type="entry name" value="Peptidase_S1A"/>
</dbReference>
<dbReference type="PRINTS" id="PR00722">
    <property type="entry name" value="CHYMOTRYPSIN"/>
</dbReference>
<evidence type="ECO:0000313" key="6">
    <source>
        <dbReference type="EMBL" id="KAK2554970.1"/>
    </source>
</evidence>
<evidence type="ECO:0000256" key="4">
    <source>
        <dbReference type="ARBA" id="ARBA00023157"/>
    </source>
</evidence>
<dbReference type="Gene3D" id="2.40.10.10">
    <property type="entry name" value="Trypsin-like serine proteases"/>
    <property type="match status" value="2"/>
</dbReference>
<proteinExistence type="predicted"/>
<dbReference type="InterPro" id="IPR001254">
    <property type="entry name" value="Trypsin_dom"/>
</dbReference>
<evidence type="ECO:0000256" key="1">
    <source>
        <dbReference type="ARBA" id="ARBA00022670"/>
    </source>
</evidence>
<reference evidence="6" key="1">
    <citation type="journal article" date="2023" name="G3 (Bethesda)">
        <title>Whole genome assembly and annotation of the endangered Caribbean coral Acropora cervicornis.</title>
        <authorList>
            <person name="Selwyn J.D."/>
            <person name="Vollmer S.V."/>
        </authorList>
    </citation>
    <scope>NUCLEOTIDE SEQUENCE</scope>
    <source>
        <strain evidence="6">K2</strain>
    </source>
</reference>
<evidence type="ECO:0000259" key="5">
    <source>
        <dbReference type="PROSITE" id="PS50240"/>
    </source>
</evidence>
<protein>
    <submittedName>
        <fullName evidence="6">Transmembrane protease serine 3</fullName>
    </submittedName>
</protein>
<dbReference type="Pfam" id="PF00089">
    <property type="entry name" value="Trypsin"/>
    <property type="match status" value="1"/>
</dbReference>
<reference evidence="6" key="2">
    <citation type="journal article" date="2023" name="Science">
        <title>Genomic signatures of disease resistance in endangered staghorn corals.</title>
        <authorList>
            <person name="Vollmer S.V."/>
            <person name="Selwyn J.D."/>
            <person name="Despard B.A."/>
            <person name="Roesel C.L."/>
        </authorList>
    </citation>
    <scope>NUCLEOTIDE SEQUENCE</scope>
    <source>
        <strain evidence="6">K2</strain>
    </source>
</reference>
<organism evidence="6 7">
    <name type="scientific">Acropora cervicornis</name>
    <name type="common">Staghorn coral</name>
    <dbReference type="NCBI Taxonomy" id="6130"/>
    <lineage>
        <taxon>Eukaryota</taxon>
        <taxon>Metazoa</taxon>
        <taxon>Cnidaria</taxon>
        <taxon>Anthozoa</taxon>
        <taxon>Hexacorallia</taxon>
        <taxon>Scleractinia</taxon>
        <taxon>Astrocoeniina</taxon>
        <taxon>Acroporidae</taxon>
        <taxon>Acropora</taxon>
    </lineage>
</organism>